<dbReference type="InterPro" id="IPR041680">
    <property type="entry name" value="PH_8"/>
</dbReference>
<keyword evidence="5 14" id="KW-0813">Transport</keyword>
<dbReference type="FunFam" id="3.30.70.3490:FF:000033">
    <property type="match status" value="1"/>
</dbReference>
<evidence type="ECO:0000256" key="10">
    <source>
        <dbReference type="ARBA" id="ARBA00023055"/>
    </source>
</evidence>
<evidence type="ECO:0000256" key="11">
    <source>
        <dbReference type="ARBA" id="ARBA00023121"/>
    </source>
</evidence>
<dbReference type="InterPro" id="IPR001849">
    <property type="entry name" value="PH_domain"/>
</dbReference>
<evidence type="ECO:0000256" key="12">
    <source>
        <dbReference type="ARBA" id="ARBA00023136"/>
    </source>
</evidence>
<evidence type="ECO:0000256" key="4">
    <source>
        <dbReference type="ARBA" id="ARBA00008842"/>
    </source>
</evidence>
<dbReference type="Pfam" id="PF01237">
    <property type="entry name" value="Oxysterol_BP"/>
    <property type="match status" value="1"/>
</dbReference>
<dbReference type="SUPFAM" id="SSF144000">
    <property type="entry name" value="Oxysterol-binding protein-like"/>
    <property type="match status" value="1"/>
</dbReference>
<evidence type="ECO:0000256" key="8">
    <source>
        <dbReference type="ARBA" id="ARBA00022553"/>
    </source>
</evidence>
<evidence type="ECO:0000313" key="18">
    <source>
        <dbReference type="Ensembl" id="ENSCSAVP00000007838.1"/>
    </source>
</evidence>
<keyword evidence="11" id="KW-0446">Lipid-binding</keyword>
<keyword evidence="10 14" id="KW-0445">Lipid transport</keyword>
<feature type="region of interest" description="Disordered" evidence="15">
    <location>
        <begin position="350"/>
        <end position="373"/>
    </location>
</feature>
<keyword evidence="12 16" id="KW-0472">Membrane</keyword>
<dbReference type="GO" id="GO:0097038">
    <property type="term" value="C:perinuclear endoplasmic reticulum"/>
    <property type="evidence" value="ECO:0007669"/>
    <property type="project" value="TreeGrafter"/>
</dbReference>
<keyword evidence="16" id="KW-0812">Transmembrane</keyword>
<dbReference type="HOGENOM" id="CLU_007105_4_1_1"/>
<keyword evidence="9" id="KW-0256">Endoplasmic reticulum</keyword>
<evidence type="ECO:0000256" key="5">
    <source>
        <dbReference type="ARBA" id="ARBA00022448"/>
    </source>
</evidence>
<dbReference type="InterPro" id="IPR000648">
    <property type="entry name" value="Oxysterol-bd"/>
</dbReference>
<proteinExistence type="inferred from homology"/>
<accession>H2YR78</accession>
<dbReference type="SMART" id="SM00233">
    <property type="entry name" value="PH"/>
    <property type="match status" value="1"/>
</dbReference>
<reference evidence="19" key="1">
    <citation type="submission" date="2003-08" db="EMBL/GenBank/DDBJ databases">
        <authorList>
            <person name="Birren B."/>
            <person name="Nusbaum C."/>
            <person name="Abebe A."/>
            <person name="Abouelleil A."/>
            <person name="Adekoya E."/>
            <person name="Ait-zahra M."/>
            <person name="Allen N."/>
            <person name="Allen T."/>
            <person name="An P."/>
            <person name="Anderson M."/>
            <person name="Anderson S."/>
            <person name="Arachchi H."/>
            <person name="Armbruster J."/>
            <person name="Bachantsang P."/>
            <person name="Baldwin J."/>
            <person name="Barry A."/>
            <person name="Bayul T."/>
            <person name="Blitshsteyn B."/>
            <person name="Bloom T."/>
            <person name="Blye J."/>
            <person name="Boguslavskiy L."/>
            <person name="Borowsky M."/>
            <person name="Boukhgalter B."/>
            <person name="Brunache A."/>
            <person name="Butler J."/>
            <person name="Calixte N."/>
            <person name="Calvo S."/>
            <person name="Camarata J."/>
            <person name="Campo K."/>
            <person name="Chang J."/>
            <person name="Cheshatsang Y."/>
            <person name="Citroen M."/>
            <person name="Collymore A."/>
            <person name="Considine T."/>
            <person name="Cook A."/>
            <person name="Cooke P."/>
            <person name="Corum B."/>
            <person name="Cuomo C."/>
            <person name="David R."/>
            <person name="Dawoe T."/>
            <person name="Degray S."/>
            <person name="Dodge S."/>
            <person name="Dooley K."/>
            <person name="Dorje P."/>
            <person name="Dorjee K."/>
            <person name="Dorris L."/>
            <person name="Duffey N."/>
            <person name="Dupes A."/>
            <person name="Elkins T."/>
            <person name="Engels R."/>
            <person name="Erickson J."/>
            <person name="Farina A."/>
            <person name="Faro S."/>
            <person name="Ferreira P."/>
            <person name="Fischer H."/>
            <person name="Fitzgerald M."/>
            <person name="Foley K."/>
            <person name="Gage D."/>
            <person name="Galagan J."/>
            <person name="Gearin G."/>
            <person name="Gnerre S."/>
            <person name="Gnirke A."/>
            <person name="Goyette A."/>
            <person name="Graham J."/>
            <person name="Grandbois E."/>
            <person name="Gyaltsen K."/>
            <person name="Hafez N."/>
            <person name="Hagopian D."/>
            <person name="Hagos B."/>
            <person name="Hall J."/>
            <person name="Hatcher B."/>
            <person name="Heller A."/>
            <person name="Higgins H."/>
            <person name="Honan T."/>
            <person name="Horn A."/>
            <person name="Houde N."/>
            <person name="Hughes L."/>
            <person name="Hulme W."/>
            <person name="Husby E."/>
            <person name="Iliev I."/>
            <person name="Jaffe D."/>
            <person name="Jones C."/>
            <person name="Kamal M."/>
            <person name="Kamat A."/>
            <person name="Kamvysselis M."/>
            <person name="Karlsson E."/>
            <person name="Kells C."/>
            <person name="Kieu A."/>
            <person name="Kisner P."/>
            <person name="Kodira C."/>
            <person name="Kulbokas E."/>
            <person name="Labutti K."/>
            <person name="Lama D."/>
            <person name="Landers T."/>
            <person name="Leger J."/>
            <person name="Levine S."/>
            <person name="Lewis D."/>
            <person name="Lewis T."/>
            <person name="Lindblad-toh K."/>
            <person name="Liu X."/>
            <person name="Lokyitsang T."/>
            <person name="Lokyitsang Y."/>
            <person name="Lucien O."/>
            <person name="Lui A."/>
            <person name="Ma L.J."/>
            <person name="Mabbitt R."/>
            <person name="Macdonald J."/>
            <person name="Maclean C."/>
            <person name="Major J."/>
            <person name="Manning J."/>
            <person name="Marabella R."/>
            <person name="Maru K."/>
            <person name="Matthews C."/>
            <person name="Mauceli E."/>
            <person name="Mccarthy M."/>
            <person name="Mcdonough S."/>
            <person name="Mcghee T."/>
            <person name="Meldrim J."/>
            <person name="Meneus L."/>
            <person name="Mesirov J."/>
            <person name="Mihalev A."/>
            <person name="Mihova T."/>
            <person name="Mikkelsen T."/>
            <person name="Mlenga V."/>
            <person name="Moru K."/>
            <person name="Mozes J."/>
            <person name="Mulrain L."/>
            <person name="Munson G."/>
            <person name="Naylor J."/>
            <person name="Newes C."/>
            <person name="Nguyen C."/>
            <person name="Nguyen N."/>
            <person name="Nguyen T."/>
            <person name="Nicol R."/>
            <person name="Nielsen C."/>
            <person name="Nizzari M."/>
            <person name="Norbu C."/>
            <person name="Norbu N."/>
            <person name="O'donnell P."/>
            <person name="Okoawo O."/>
            <person name="O'leary S."/>
            <person name="Omotosho B."/>
            <person name="O'neill K."/>
            <person name="Osman S."/>
            <person name="Parker S."/>
            <person name="Perrin D."/>
            <person name="Phunkhang P."/>
            <person name="Piqani B."/>
            <person name="Purcell S."/>
            <person name="Rachupka T."/>
            <person name="Ramasamy U."/>
            <person name="Rameau R."/>
            <person name="Ray V."/>
            <person name="Raymond C."/>
            <person name="Retta R."/>
            <person name="Richardson S."/>
            <person name="Rise C."/>
            <person name="Rodriguez J."/>
            <person name="Rogers J."/>
            <person name="Rogov P."/>
            <person name="Rutman M."/>
            <person name="Schupbach R."/>
            <person name="Seaman C."/>
            <person name="Settipalli S."/>
            <person name="Sharpe T."/>
            <person name="Sheridan J."/>
            <person name="Sherpa N."/>
            <person name="Shi J."/>
            <person name="Smirnov S."/>
            <person name="Smith C."/>
            <person name="Sougnez C."/>
            <person name="Spencer B."/>
            <person name="Stalker J."/>
            <person name="Stange-thomann N."/>
            <person name="Stavropoulos S."/>
            <person name="Stetson K."/>
            <person name="Stone C."/>
            <person name="Stone S."/>
            <person name="Stubbs M."/>
            <person name="Talamas J."/>
            <person name="Tchuinga P."/>
            <person name="Tenzing P."/>
            <person name="Tesfaye S."/>
            <person name="Theodore J."/>
            <person name="Thoulutsang Y."/>
            <person name="Topham K."/>
            <person name="Towey S."/>
            <person name="Tsamla T."/>
            <person name="Tsomo N."/>
            <person name="Vallee D."/>
            <person name="Vassiliev H."/>
            <person name="Venkataraman V."/>
            <person name="Vinson J."/>
            <person name="Vo A."/>
            <person name="Wade C."/>
            <person name="Wang S."/>
            <person name="Wangchuk T."/>
            <person name="Wangdi T."/>
            <person name="Whittaker C."/>
            <person name="Wilkinson J."/>
            <person name="Wu Y."/>
            <person name="Wyman D."/>
            <person name="Yadav S."/>
            <person name="Yang S."/>
            <person name="Yang X."/>
            <person name="Yeager S."/>
            <person name="Yee E."/>
            <person name="Young G."/>
            <person name="Zainoun J."/>
            <person name="Zembeck L."/>
            <person name="Zimmer A."/>
            <person name="Zody M."/>
            <person name="Lander E."/>
        </authorList>
    </citation>
    <scope>NUCLEOTIDE SEQUENCE [LARGE SCALE GENOMIC DNA]</scope>
</reference>
<dbReference type="GO" id="GO:0005829">
    <property type="term" value="C:cytosol"/>
    <property type="evidence" value="ECO:0007669"/>
    <property type="project" value="UniProtKB-SubCell"/>
</dbReference>
<evidence type="ECO:0000256" key="15">
    <source>
        <dbReference type="SAM" id="MobiDB-lite"/>
    </source>
</evidence>
<dbReference type="GO" id="GO:0005886">
    <property type="term" value="C:plasma membrane"/>
    <property type="evidence" value="ECO:0007669"/>
    <property type="project" value="UniProtKB-SubCell"/>
</dbReference>
<name>H2YR78_CIOSA</name>
<dbReference type="FunFam" id="2.40.160.120:FF:000001">
    <property type="entry name" value="Oxysterol-binding protein"/>
    <property type="match status" value="1"/>
</dbReference>
<dbReference type="GO" id="GO:0005634">
    <property type="term" value="C:nucleus"/>
    <property type="evidence" value="ECO:0007669"/>
    <property type="project" value="UniProtKB-ARBA"/>
</dbReference>
<dbReference type="GO" id="GO:0006699">
    <property type="term" value="P:bile acid biosynthetic process"/>
    <property type="evidence" value="ECO:0007669"/>
    <property type="project" value="UniProtKB-ARBA"/>
</dbReference>
<evidence type="ECO:0000256" key="1">
    <source>
        <dbReference type="ARBA" id="ARBA00004236"/>
    </source>
</evidence>
<dbReference type="PROSITE" id="PS50003">
    <property type="entry name" value="PH_DOMAIN"/>
    <property type="match status" value="1"/>
</dbReference>
<evidence type="ECO:0000256" key="7">
    <source>
        <dbReference type="ARBA" id="ARBA00022490"/>
    </source>
</evidence>
<dbReference type="InterPro" id="IPR018494">
    <property type="entry name" value="Oxysterol-bd_CS"/>
</dbReference>
<dbReference type="GO" id="GO:0015485">
    <property type="term" value="F:cholesterol binding"/>
    <property type="evidence" value="ECO:0007669"/>
    <property type="project" value="TreeGrafter"/>
</dbReference>
<dbReference type="PANTHER" id="PTHR10972:SF203">
    <property type="entry name" value="OXYSTEROL-BINDING PROTEIN HOMOLOG 3"/>
    <property type="match status" value="1"/>
</dbReference>
<dbReference type="Proteomes" id="UP000007875">
    <property type="component" value="Unassembled WGS sequence"/>
</dbReference>
<organism evidence="18 19">
    <name type="scientific">Ciona savignyi</name>
    <name type="common">Pacific transparent sea squirt</name>
    <dbReference type="NCBI Taxonomy" id="51511"/>
    <lineage>
        <taxon>Eukaryota</taxon>
        <taxon>Metazoa</taxon>
        <taxon>Chordata</taxon>
        <taxon>Tunicata</taxon>
        <taxon>Ascidiacea</taxon>
        <taxon>Phlebobranchia</taxon>
        <taxon>Cionidae</taxon>
        <taxon>Ciona</taxon>
    </lineage>
</organism>
<dbReference type="AlphaFoldDB" id="H2YR78"/>
<feature type="transmembrane region" description="Helical" evidence="16">
    <location>
        <begin position="163"/>
        <end position="187"/>
    </location>
</feature>
<evidence type="ECO:0000256" key="9">
    <source>
        <dbReference type="ARBA" id="ARBA00022824"/>
    </source>
</evidence>
<evidence type="ECO:0000313" key="19">
    <source>
        <dbReference type="Proteomes" id="UP000007875"/>
    </source>
</evidence>
<keyword evidence="16" id="KW-1133">Transmembrane helix</keyword>
<dbReference type="GO" id="GO:0120015">
    <property type="term" value="F:sterol transfer activity"/>
    <property type="evidence" value="ECO:0007669"/>
    <property type="project" value="UniProtKB-ARBA"/>
</dbReference>
<dbReference type="Pfam" id="PF15409">
    <property type="entry name" value="PH_8"/>
    <property type="match status" value="1"/>
</dbReference>
<comment type="subcellular location">
    <subcellularLocation>
        <location evidence="1">Cell membrane</location>
    </subcellularLocation>
    <subcellularLocation>
        <location evidence="2">Cytoplasm</location>
        <location evidence="2">Cytosol</location>
    </subcellularLocation>
    <subcellularLocation>
        <location evidence="3">Endoplasmic reticulum membrane</location>
    </subcellularLocation>
</comment>
<comment type="similarity">
    <text evidence="4 13">Belongs to the OSBP family.</text>
</comment>
<dbReference type="Gene3D" id="3.30.70.3490">
    <property type="match status" value="1"/>
</dbReference>
<keyword evidence="6" id="KW-1003">Cell membrane</keyword>
<dbReference type="PROSITE" id="PS01013">
    <property type="entry name" value="OSBP"/>
    <property type="match status" value="1"/>
</dbReference>
<dbReference type="OMA" id="XAKYWST"/>
<dbReference type="InterPro" id="IPR011993">
    <property type="entry name" value="PH-like_dom_sf"/>
</dbReference>
<evidence type="ECO:0000256" key="14">
    <source>
        <dbReference type="RuleBase" id="RU003845"/>
    </source>
</evidence>
<evidence type="ECO:0000256" key="6">
    <source>
        <dbReference type="ARBA" id="ARBA00022475"/>
    </source>
</evidence>
<dbReference type="Ensembl" id="ENSCSAVT00000007943.1">
    <property type="protein sequence ID" value="ENSCSAVP00000007838.1"/>
    <property type="gene ID" value="ENSCSAVG00000004687.1"/>
</dbReference>
<dbReference type="GO" id="GO:0005789">
    <property type="term" value="C:endoplasmic reticulum membrane"/>
    <property type="evidence" value="ECO:0007669"/>
    <property type="project" value="UniProtKB-SubCell"/>
</dbReference>
<evidence type="ECO:0000259" key="17">
    <source>
        <dbReference type="PROSITE" id="PS50003"/>
    </source>
</evidence>
<dbReference type="Gene3D" id="2.40.160.120">
    <property type="match status" value="1"/>
</dbReference>
<evidence type="ECO:0000256" key="16">
    <source>
        <dbReference type="SAM" id="Phobius"/>
    </source>
</evidence>
<protein>
    <recommendedName>
        <fullName evidence="14">Oxysterol-binding protein</fullName>
    </recommendedName>
</protein>
<keyword evidence="7" id="KW-0963">Cytoplasm</keyword>
<dbReference type="GeneTree" id="ENSGT00940000155957"/>
<dbReference type="PANTHER" id="PTHR10972">
    <property type="entry name" value="OXYSTEROL-BINDING PROTEIN-RELATED"/>
    <property type="match status" value="1"/>
</dbReference>
<evidence type="ECO:0000256" key="13">
    <source>
        <dbReference type="RuleBase" id="RU003844"/>
    </source>
</evidence>
<reference evidence="18" key="2">
    <citation type="submission" date="2025-08" db="UniProtKB">
        <authorList>
            <consortium name="Ensembl"/>
        </authorList>
    </citation>
    <scope>IDENTIFICATION</scope>
</reference>
<dbReference type="Gene3D" id="2.30.29.30">
    <property type="entry name" value="Pleckstrin-homology domain (PH domain)/Phosphotyrosine-binding domain (PTB)"/>
    <property type="match status" value="1"/>
</dbReference>
<feature type="domain" description="PH" evidence="17">
    <location>
        <begin position="8"/>
        <end position="103"/>
    </location>
</feature>
<dbReference type="SUPFAM" id="SSF50729">
    <property type="entry name" value="PH domain-like"/>
    <property type="match status" value="1"/>
</dbReference>
<reference evidence="18" key="3">
    <citation type="submission" date="2025-09" db="UniProtKB">
        <authorList>
            <consortium name="Ensembl"/>
        </authorList>
    </citation>
    <scope>IDENTIFICATION</scope>
</reference>
<evidence type="ECO:0000256" key="2">
    <source>
        <dbReference type="ARBA" id="ARBA00004514"/>
    </source>
</evidence>
<keyword evidence="8" id="KW-0597">Phosphoprotein</keyword>
<keyword evidence="19" id="KW-1185">Reference proteome</keyword>
<dbReference type="InterPro" id="IPR037239">
    <property type="entry name" value="OSBP_sf"/>
</dbReference>
<evidence type="ECO:0000256" key="3">
    <source>
        <dbReference type="ARBA" id="ARBA00004586"/>
    </source>
</evidence>
<sequence length="772" mass="88766">EVAMPSTPEKYEGYMLKKKKWPLKGWHKRFFVLAEGFLKYAKTPHAISKEKVHGVMDMGLSVMSTKKNALTIDLDAADVIFHLKVKSPTIYQLWISRMRCHRDFRQQILKRDSTLNFRSFNTSIDANRNTSIDAKVSIFFGKKIFISLLQHPQVFYLNRITNILFFLHIYILSFLTLNIMCILTYIYSKSKKSMKKVQKQTAKMATVESSSAISSLSDVGQLQSDNFKVISFVFSHLHEVNNVSPASLPSFKPLNVTNQLTTDYSPQDACEGFGKLHAVHSQLEQKTNELQARLKRIHQESADTPLRTSRINEVDFTKRPMLGKLLSESQLSISDTADLFYDAEEYFLSDEESSSDEEVCDGDDVSSETELSDTEAPGKLHRFIGLSCFSLWYVAGVRRSRLPCPAPVSDVSLWNILKKNIGKDLSKVAMPVTLNEPLNALQLLCEELEYSELLDDAARSDDKFERMLLVATFAVSGYCSTYHRAGQKPFNPILGETYEHIRDNKNLRFVAEQVSHHPPISACHCTGEGFEYWRDVRFKNKFWGKSMEVFPVGSVHVKLKGCEYEWKKVTSCVHNIVAGTRWVEHYGDMLISSEDVICKISFSKSGYWSSKHGEISGAVMNAQGEVVHKLHGKWFEGVFCETAGHTRCLWRAESMPPDFEQYYGFSKFAIELNELTNLDRKYLPHTDTRHRPDQRLLELGDVDSAEAEKQRVEQIQRDHKRLRDENNIDYHPRFFKKVLVGASERWQYTGNYWQARKDPGFQEFLQDITPLW</sequence>
<dbReference type="FunFam" id="2.30.29.30:FF:000011">
    <property type="entry name" value="Oxysterol-binding protein"/>
    <property type="match status" value="1"/>
</dbReference>